<name>A0A1I7I449_9BURK</name>
<feature type="domain" description="N-acetyltransferase" evidence="3">
    <location>
        <begin position="13"/>
        <end position="188"/>
    </location>
</feature>
<dbReference type="AlphaFoldDB" id="A0A1I7I449"/>
<dbReference type="EMBL" id="FPBO01000007">
    <property type="protein sequence ID" value="SFU67740.1"/>
    <property type="molecule type" value="Genomic_DNA"/>
</dbReference>
<evidence type="ECO:0000256" key="2">
    <source>
        <dbReference type="ARBA" id="ARBA00023315"/>
    </source>
</evidence>
<protein>
    <submittedName>
        <fullName evidence="4">Protein N-acetyltransferase, RimJ/RimL family</fullName>
    </submittedName>
</protein>
<dbReference type="InterPro" id="IPR016181">
    <property type="entry name" value="Acyl_CoA_acyltransferase"/>
</dbReference>
<evidence type="ECO:0000256" key="1">
    <source>
        <dbReference type="ARBA" id="ARBA00022679"/>
    </source>
</evidence>
<dbReference type="STRING" id="1035707.SAMN05216552_100781"/>
<evidence type="ECO:0000313" key="5">
    <source>
        <dbReference type="Proteomes" id="UP000199391"/>
    </source>
</evidence>
<dbReference type="Pfam" id="PF00583">
    <property type="entry name" value="Acetyltransf_1"/>
    <property type="match status" value="1"/>
</dbReference>
<gene>
    <name evidence="4" type="ORF">SAMN05216552_100781</name>
</gene>
<reference evidence="5" key="1">
    <citation type="submission" date="2016-10" db="EMBL/GenBank/DDBJ databases">
        <authorList>
            <person name="Varghese N."/>
            <person name="Submissions S."/>
        </authorList>
    </citation>
    <scope>NUCLEOTIDE SEQUENCE [LARGE SCALE GENOMIC DNA]</scope>
    <source>
        <strain evidence="5">CGMCC 1.11014</strain>
    </source>
</reference>
<sequence length="189" mass="20975">MKADMPAPQRQEPAIRALTADDLSGFFTYLNDHLKDNGLDGAPLFQPLPRRQEFPADKAAAFSKALEVPLHKPGWRRAWIATGHDGILGHIDLRARGEGGTAHRALLGMGVHRLARRQGLGRVLVASALAWARSATALEWIDLEVLSVNEPARALYRQCGFRQTGEIEDMFRIDGERLAYTLMSLKLAR</sequence>
<accession>A0A1I7I449</accession>
<dbReference type="SUPFAM" id="SSF55729">
    <property type="entry name" value="Acyl-CoA N-acyltransferases (Nat)"/>
    <property type="match status" value="1"/>
</dbReference>
<dbReference type="InterPro" id="IPR050832">
    <property type="entry name" value="Bact_Acetyltransf"/>
</dbReference>
<dbReference type="Gene3D" id="3.40.630.30">
    <property type="match status" value="1"/>
</dbReference>
<evidence type="ECO:0000313" key="4">
    <source>
        <dbReference type="EMBL" id="SFU67740.1"/>
    </source>
</evidence>
<dbReference type="PANTHER" id="PTHR43877">
    <property type="entry name" value="AMINOALKYLPHOSPHONATE N-ACETYLTRANSFERASE-RELATED-RELATED"/>
    <property type="match status" value="1"/>
</dbReference>
<keyword evidence="2" id="KW-0012">Acyltransferase</keyword>
<dbReference type="InterPro" id="IPR000182">
    <property type="entry name" value="GNAT_dom"/>
</dbReference>
<dbReference type="PROSITE" id="PS51186">
    <property type="entry name" value="GNAT"/>
    <property type="match status" value="1"/>
</dbReference>
<dbReference type="Proteomes" id="UP000199391">
    <property type="component" value="Unassembled WGS sequence"/>
</dbReference>
<proteinExistence type="predicted"/>
<keyword evidence="1 4" id="KW-0808">Transferase</keyword>
<keyword evidence="5" id="KW-1185">Reference proteome</keyword>
<organism evidence="4 5">
    <name type="scientific">Pseudoduganella namucuonensis</name>
    <dbReference type="NCBI Taxonomy" id="1035707"/>
    <lineage>
        <taxon>Bacteria</taxon>
        <taxon>Pseudomonadati</taxon>
        <taxon>Pseudomonadota</taxon>
        <taxon>Betaproteobacteria</taxon>
        <taxon>Burkholderiales</taxon>
        <taxon>Oxalobacteraceae</taxon>
        <taxon>Telluria group</taxon>
        <taxon>Pseudoduganella</taxon>
    </lineage>
</organism>
<dbReference type="GO" id="GO:0016747">
    <property type="term" value="F:acyltransferase activity, transferring groups other than amino-acyl groups"/>
    <property type="evidence" value="ECO:0007669"/>
    <property type="project" value="InterPro"/>
</dbReference>
<evidence type="ECO:0000259" key="3">
    <source>
        <dbReference type="PROSITE" id="PS51186"/>
    </source>
</evidence>
<dbReference type="CDD" id="cd04301">
    <property type="entry name" value="NAT_SF"/>
    <property type="match status" value="1"/>
</dbReference>